<dbReference type="Gene3D" id="3.40.50.150">
    <property type="entry name" value="Vaccinia Virus protein VP39"/>
    <property type="match status" value="1"/>
</dbReference>
<keyword evidence="2" id="KW-1185">Reference proteome</keyword>
<dbReference type="AlphaFoldDB" id="A0A9E8SFG7"/>
<dbReference type="InterPro" id="IPR029063">
    <property type="entry name" value="SAM-dependent_MTases_sf"/>
</dbReference>
<protein>
    <submittedName>
        <fullName evidence="1">50S ribosomal protein L11 methyltransferase</fullName>
    </submittedName>
</protein>
<accession>A0A9E8SFG7</accession>
<gene>
    <name evidence="1" type="ORF">N7U66_10385</name>
</gene>
<evidence type="ECO:0000313" key="1">
    <source>
        <dbReference type="EMBL" id="WAC03782.1"/>
    </source>
</evidence>
<dbReference type="RefSeq" id="WP_267678418.1">
    <property type="nucleotide sequence ID" value="NZ_CP113088.1"/>
</dbReference>
<sequence length="95" mass="10848">MHIQLKNHTFQIDPGKNKHFWMCMNSNNWEPHTFAIFDYFINEKSVILDVGSWSGILSLYAAKVAKEVHALDPDPVCFSELETNVALNPALSEKN</sequence>
<dbReference type="EMBL" id="CP113088">
    <property type="protein sequence ID" value="WAC03782.1"/>
    <property type="molecule type" value="Genomic_DNA"/>
</dbReference>
<name>A0A9E8SFG7_9FLAO</name>
<dbReference type="Proteomes" id="UP001164705">
    <property type="component" value="Chromosome"/>
</dbReference>
<dbReference type="Pfam" id="PF06325">
    <property type="entry name" value="PrmA"/>
    <property type="match status" value="1"/>
</dbReference>
<keyword evidence="1" id="KW-0489">Methyltransferase</keyword>
<proteinExistence type="predicted"/>
<keyword evidence="1" id="KW-0687">Ribonucleoprotein</keyword>
<organism evidence="1 2">
    <name type="scientific">Lacinutrix neustonica</name>
    <dbReference type="NCBI Taxonomy" id="2980107"/>
    <lineage>
        <taxon>Bacteria</taxon>
        <taxon>Pseudomonadati</taxon>
        <taxon>Bacteroidota</taxon>
        <taxon>Flavobacteriia</taxon>
        <taxon>Flavobacteriales</taxon>
        <taxon>Flavobacteriaceae</taxon>
        <taxon>Lacinutrix</taxon>
    </lineage>
</organism>
<dbReference type="SUPFAM" id="SSF53335">
    <property type="entry name" value="S-adenosyl-L-methionine-dependent methyltransferases"/>
    <property type="match status" value="1"/>
</dbReference>
<reference evidence="1" key="1">
    <citation type="submission" date="2022-11" db="EMBL/GenBank/DDBJ databases">
        <title>Lacinutrix neustonica HL-RS19T sp. nov., isolated from the surface microlayer sample of brackish Lake Shihwa.</title>
        <authorList>
            <person name="Choi J.Y."/>
            <person name="Hwang C.Y."/>
        </authorList>
    </citation>
    <scope>NUCLEOTIDE SEQUENCE</scope>
    <source>
        <strain evidence="1">HL-RS19</strain>
    </source>
</reference>
<dbReference type="KEGG" id="lnu:N7U66_10385"/>
<evidence type="ECO:0000313" key="2">
    <source>
        <dbReference type="Proteomes" id="UP001164705"/>
    </source>
</evidence>
<dbReference type="GO" id="GO:0032259">
    <property type="term" value="P:methylation"/>
    <property type="evidence" value="ECO:0007669"/>
    <property type="project" value="UniProtKB-KW"/>
</dbReference>
<keyword evidence="1" id="KW-0689">Ribosomal protein</keyword>
<dbReference type="GO" id="GO:0008168">
    <property type="term" value="F:methyltransferase activity"/>
    <property type="evidence" value="ECO:0007669"/>
    <property type="project" value="UniProtKB-KW"/>
</dbReference>
<dbReference type="GO" id="GO:0005840">
    <property type="term" value="C:ribosome"/>
    <property type="evidence" value="ECO:0007669"/>
    <property type="project" value="UniProtKB-KW"/>
</dbReference>
<keyword evidence="1" id="KW-0808">Transferase</keyword>